<keyword evidence="9" id="KW-1133">Transmembrane helix</keyword>
<dbReference type="PANTHER" id="PTHR45638">
    <property type="entry name" value="CYCLIC NUCLEOTIDE-GATED CATION CHANNEL SUBUNIT A"/>
    <property type="match status" value="1"/>
</dbReference>
<dbReference type="InterPro" id="IPR023828">
    <property type="entry name" value="Peptidase_S8_Ser-AS"/>
</dbReference>
<dbReference type="GO" id="GO:0006508">
    <property type="term" value="P:proteolysis"/>
    <property type="evidence" value="ECO:0007669"/>
    <property type="project" value="UniProtKB-KW"/>
</dbReference>
<dbReference type="Gene3D" id="3.50.30.30">
    <property type="match status" value="1"/>
</dbReference>
<evidence type="ECO:0000313" key="11">
    <source>
        <dbReference type="EMBL" id="TPX64494.1"/>
    </source>
</evidence>
<keyword evidence="7" id="KW-0175">Coiled coil</keyword>
<keyword evidence="9" id="KW-0472">Membrane</keyword>
<feature type="compositionally biased region" description="Polar residues" evidence="8">
    <location>
        <begin position="1"/>
        <end position="23"/>
    </location>
</feature>
<evidence type="ECO:0000256" key="6">
    <source>
        <dbReference type="PROSITE-ProRule" id="PRU01240"/>
    </source>
</evidence>
<dbReference type="InterPro" id="IPR018490">
    <property type="entry name" value="cNMP-bd_dom_sf"/>
</dbReference>
<evidence type="ECO:0000256" key="8">
    <source>
        <dbReference type="SAM" id="MobiDB-lite"/>
    </source>
</evidence>
<dbReference type="PROSITE" id="PS00138">
    <property type="entry name" value="SUBTILASE_SER"/>
    <property type="match status" value="1"/>
</dbReference>
<dbReference type="CDD" id="cd00038">
    <property type="entry name" value="CAP_ED"/>
    <property type="match status" value="1"/>
</dbReference>
<dbReference type="PRINTS" id="PR00723">
    <property type="entry name" value="SUBTILISIN"/>
</dbReference>
<dbReference type="InterPro" id="IPR000209">
    <property type="entry name" value="Peptidase_S8/S53_dom"/>
</dbReference>
<keyword evidence="12" id="KW-1185">Reference proteome</keyword>
<keyword evidence="4" id="KW-0406">Ion transport</keyword>
<feature type="region of interest" description="Disordered" evidence="8">
    <location>
        <begin position="736"/>
        <end position="755"/>
    </location>
</feature>
<keyword evidence="2 6" id="KW-0378">Hydrolase</keyword>
<dbReference type="InterPro" id="IPR036852">
    <property type="entry name" value="Peptidase_S8/S53_dom_sf"/>
</dbReference>
<proteinExistence type="inferred from homology"/>
<dbReference type="PANTHER" id="PTHR45638:SF11">
    <property type="entry name" value="CYCLIC NUCLEOTIDE-GATED CATION CHANNEL SUBUNIT A"/>
    <property type="match status" value="1"/>
</dbReference>
<feature type="transmembrane region" description="Helical" evidence="9">
    <location>
        <begin position="153"/>
        <end position="175"/>
    </location>
</feature>
<keyword evidence="4" id="KW-0407">Ion channel</keyword>
<feature type="coiled-coil region" evidence="7">
    <location>
        <begin position="631"/>
        <end position="667"/>
    </location>
</feature>
<evidence type="ECO:0000256" key="1">
    <source>
        <dbReference type="ARBA" id="ARBA00022670"/>
    </source>
</evidence>
<dbReference type="SUPFAM" id="SSF81324">
    <property type="entry name" value="Voltage-gated potassium channels"/>
    <property type="match status" value="1"/>
</dbReference>
<dbReference type="SMART" id="SM00100">
    <property type="entry name" value="cNMP"/>
    <property type="match status" value="1"/>
</dbReference>
<dbReference type="GO" id="GO:0005221">
    <property type="term" value="F:intracellularly cyclic nucleotide-activated monoatomic cation channel activity"/>
    <property type="evidence" value="ECO:0007669"/>
    <property type="project" value="InterPro"/>
</dbReference>
<dbReference type="InterPro" id="IPR015500">
    <property type="entry name" value="Peptidase_S8_subtilisin-rel"/>
</dbReference>
<dbReference type="Gene3D" id="2.60.120.10">
    <property type="entry name" value="Jelly Rolls"/>
    <property type="match status" value="1"/>
</dbReference>
<evidence type="ECO:0000256" key="5">
    <source>
        <dbReference type="PIRSR" id="PIRSR615500-1"/>
    </source>
</evidence>
<feature type="transmembrane region" description="Helical" evidence="9">
    <location>
        <begin position="270"/>
        <end position="288"/>
    </location>
</feature>
<dbReference type="Pfam" id="PF02225">
    <property type="entry name" value="PA"/>
    <property type="match status" value="1"/>
</dbReference>
<feature type="compositionally biased region" description="Basic and acidic residues" evidence="8">
    <location>
        <begin position="745"/>
        <end position="755"/>
    </location>
</feature>
<evidence type="ECO:0000256" key="7">
    <source>
        <dbReference type="SAM" id="Coils"/>
    </source>
</evidence>
<evidence type="ECO:0000256" key="3">
    <source>
        <dbReference type="ARBA" id="ARBA00022825"/>
    </source>
</evidence>
<dbReference type="InterPro" id="IPR050866">
    <property type="entry name" value="CNG_cation_channel"/>
</dbReference>
<dbReference type="Proteomes" id="UP000320333">
    <property type="component" value="Unassembled WGS sequence"/>
</dbReference>
<dbReference type="Gene3D" id="3.40.50.200">
    <property type="entry name" value="Peptidase S8/S53 domain"/>
    <property type="match status" value="1"/>
</dbReference>
<dbReference type="Pfam" id="PF00027">
    <property type="entry name" value="cNMP_binding"/>
    <property type="match status" value="1"/>
</dbReference>
<feature type="transmembrane region" description="Helical" evidence="9">
    <location>
        <begin position="360"/>
        <end position="377"/>
    </location>
</feature>
<feature type="domain" description="Cyclic nucleotide-binding" evidence="10">
    <location>
        <begin position="498"/>
        <end position="620"/>
    </location>
</feature>
<feature type="transmembrane region" description="Helical" evidence="9">
    <location>
        <begin position="309"/>
        <end position="331"/>
    </location>
</feature>
<dbReference type="PROSITE" id="PS50042">
    <property type="entry name" value="CNMP_BINDING_3"/>
    <property type="match status" value="1"/>
</dbReference>
<dbReference type="STRING" id="246404.A0A507EKW3"/>
<dbReference type="SUPFAM" id="SSF52025">
    <property type="entry name" value="PA domain"/>
    <property type="match status" value="1"/>
</dbReference>
<dbReference type="SUPFAM" id="SSF52743">
    <property type="entry name" value="Subtilisin-like"/>
    <property type="match status" value="1"/>
</dbReference>
<evidence type="ECO:0000259" key="10">
    <source>
        <dbReference type="PROSITE" id="PS50042"/>
    </source>
</evidence>
<sequence length="1712" mass="186614">MPASTSRRSSANAQLRWQSSQTEQQRRAAALGLPKATSVIEIEDEEDLREGEGDVYKFNPSIASLSNGMRAAGIDDEVGGSTVIGVPQITLSRSAASSVQLVSKPPVPVIENPAVCEKEERHTSSHSVQTVPFIKKAKMKFLRHPISQSSKGLAWWNFAIDILHLTLLIMIPVQLAWTNHFVGNGWVVFYLLMDVIMMTDCYILARVDFKDEYGILICDSERILRRYLFECSGILRIIASLPWELIHYFVWSENPEILSTLGPSEWVDPLLFYQRKIWALVLFIKIFLRAPLLRIYQIHIPTLAVPIARLIKCMLILLLIGHVDACLFWFIDFTLPSTSERWIEHNNLIHRKDSLDPVPFSTQYLVSYLAALRSLVLKLRECSQDMENIFVIFEFVSGILAYGTVFGNIHSIIELLDSTAAMNQAEECHNFEMEGIISFMKEKGIRPELQQMVRDYKELQWQKSKGLDEDHFFVGIPKSVQQEIKSFLYLSLVQKVPIFQGTDFHFQQTLAFKIKPMHVLNGWHIFRKGDEGDEMFFIKSGNVEICSEDGTIIFVTLTDGAFFGEIALFECECNAENALNNSTNVTACPKQPACHRTATARAKGNCELCTLSKEDFNILMNLYPTVAEGIRETIRQRKIQEEEKKKQAELEATRLRAEEENRLLLRTRSKAHMSSTLSKLTNGGLLGGGLLAGIGGGRRQSMVYARRGSLFNPPPGIGRSGSQAVLDVDDLLSIPVEDNPLQPRHPPEYRKERLSKQKPRKMRLFVALASAAAAVANAAAATRTLILLEFVPPTRDFAPFRGEDAQILAATTSQHERFSQWLQTESALSSFVQIERSFPAIANLFSGRVVSVDDSLTLMQVDAGLRRWSELKALHAVKSIPAPLLTRFELPQDFHSTKQSKRDTHSNSLIGLDEYTGPRGNGVTVCTIDTGVDYTHPSLGGCSKIGPGCRVSFGYDFAGDNFDPNANNTAEPDDDPMDCNGHGTHVAGIIMAQATNSSNPLAEGIAPNVTFGAYKVFGCSGATNSALVISAMDRAYRDNCTIVNLSLGSDVGMPNSLDAIAADTLASYGMLVVVAAGNDGAMGAYRIASPAIAAGVTAVASVDSSDSFGRTVSIVGDAEHYEMQVTYSTPPVGLFSTPMVKSGFPLNSNGTNDGCTPYPPLYFFGYAALIRRGECLFSVKAANAMQAGAAAIIFYNNDGDAPIGPVGSNTSIPVYTISQSSGKYIMDALVAQGNGNVQLSFSREDSLFYSADSNPRVSNFSSWGFGGLWRIKPDVSAPGGVIYSTYLMSKGGYAALSGTSMASPHMTAVYALALSYTDSVIIQSMNLAVVQSLIRLTSNPAKMSGGNASAFASVAQQGSGLINIVNITQATTFIYPSVLESRVTPWGNATTLGAPETVAFKVNITNADVVAREYEFSFVEAAIVAVDDPRNPIILPPPSQDEDRFTVVKFPVGKFSVAANDSAQIDISIRGPTRAGMHQLSQNSSAWIFSGWLFVTDDTGRRYTLAFGGCVGDFQEFSTIDTVQFPPFLSTLSHQNTTGSTSQLNVTFPSPEAAANSSSQTLQDYLLINLHYLLPSPATVAYIFPASVAGKKAVQEALRVFVPTIINSTALEDKIQSIVQVQSALTGASIQAPPPSAVAMSQTVMLGISDRDNSAASAYTSLAWDGSSFFNGKSPFVGSGLYFAVVVSEGIYGEFGSASVFRSEVFRVDRGQ</sequence>
<evidence type="ECO:0000313" key="12">
    <source>
        <dbReference type="Proteomes" id="UP000320333"/>
    </source>
</evidence>
<evidence type="ECO:0000256" key="4">
    <source>
        <dbReference type="ARBA" id="ARBA00023286"/>
    </source>
</evidence>
<feature type="transmembrane region" description="Helical" evidence="9">
    <location>
        <begin position="187"/>
        <end position="207"/>
    </location>
</feature>
<dbReference type="OrthoDB" id="10256524at2759"/>
<accession>A0A507EKW3</accession>
<keyword evidence="3 6" id="KW-0720">Serine protease</keyword>
<feature type="active site" description="Charge relay system" evidence="5 6">
    <location>
        <position position="929"/>
    </location>
</feature>
<dbReference type="InterPro" id="IPR003137">
    <property type="entry name" value="PA_domain"/>
</dbReference>
<comment type="similarity">
    <text evidence="6">Belongs to the peptidase S8 family.</text>
</comment>
<feature type="active site" description="Charge relay system" evidence="5 6">
    <location>
        <position position="1300"/>
    </location>
</feature>
<protein>
    <recommendedName>
        <fullName evidence="10">Cyclic nucleotide-binding domain-containing protein</fullName>
    </recommendedName>
</protein>
<dbReference type="GO" id="GO:0004252">
    <property type="term" value="F:serine-type endopeptidase activity"/>
    <property type="evidence" value="ECO:0007669"/>
    <property type="project" value="UniProtKB-UniRule"/>
</dbReference>
<feature type="active site" description="Charge relay system" evidence="5 6">
    <location>
        <position position="982"/>
    </location>
</feature>
<dbReference type="SUPFAM" id="SSF51206">
    <property type="entry name" value="cAMP-binding domain-like"/>
    <property type="match status" value="1"/>
</dbReference>
<dbReference type="InterPro" id="IPR000595">
    <property type="entry name" value="cNMP-bd_dom"/>
</dbReference>
<reference evidence="11 12" key="1">
    <citation type="journal article" date="2019" name="Sci. Rep.">
        <title>Comparative genomics of chytrid fungi reveal insights into the obligate biotrophic and pathogenic lifestyle of Synchytrium endobioticum.</title>
        <authorList>
            <person name="van de Vossenberg B.T.L.H."/>
            <person name="Warris S."/>
            <person name="Nguyen H.D.T."/>
            <person name="van Gent-Pelzer M.P.E."/>
            <person name="Joly D.L."/>
            <person name="van de Geest H.C."/>
            <person name="Bonants P.J.M."/>
            <person name="Smith D.S."/>
            <person name="Levesque C.A."/>
            <person name="van der Lee T.A.J."/>
        </authorList>
    </citation>
    <scope>NUCLEOTIDE SEQUENCE [LARGE SCALE GENOMIC DNA]</scope>
    <source>
        <strain evidence="11 12">CBS 675.73</strain>
    </source>
</reference>
<keyword evidence="4" id="KW-0813">Transport</keyword>
<organism evidence="11 12">
    <name type="scientific">Chytriomyces confervae</name>
    <dbReference type="NCBI Taxonomy" id="246404"/>
    <lineage>
        <taxon>Eukaryota</taxon>
        <taxon>Fungi</taxon>
        <taxon>Fungi incertae sedis</taxon>
        <taxon>Chytridiomycota</taxon>
        <taxon>Chytridiomycota incertae sedis</taxon>
        <taxon>Chytridiomycetes</taxon>
        <taxon>Chytridiales</taxon>
        <taxon>Chytriomycetaceae</taxon>
        <taxon>Chytriomyces</taxon>
    </lineage>
</organism>
<dbReference type="InterPro" id="IPR034187">
    <property type="entry name" value="Peptidases_S8_5"/>
</dbReference>
<keyword evidence="4" id="KW-1071">Ligand-gated ion channel</keyword>
<dbReference type="CDD" id="cd07489">
    <property type="entry name" value="Peptidases_S8_5"/>
    <property type="match status" value="1"/>
</dbReference>
<dbReference type="GO" id="GO:0044877">
    <property type="term" value="F:protein-containing complex binding"/>
    <property type="evidence" value="ECO:0007669"/>
    <property type="project" value="TreeGrafter"/>
</dbReference>
<gene>
    <name evidence="11" type="ORF">CcCBS67573_g08404</name>
</gene>
<feature type="transmembrane region" description="Helical" evidence="9">
    <location>
        <begin position="227"/>
        <end position="250"/>
    </location>
</feature>
<evidence type="ECO:0000256" key="2">
    <source>
        <dbReference type="ARBA" id="ARBA00022801"/>
    </source>
</evidence>
<evidence type="ECO:0000256" key="9">
    <source>
        <dbReference type="SAM" id="Phobius"/>
    </source>
</evidence>
<dbReference type="EMBL" id="QEAP01000544">
    <property type="protein sequence ID" value="TPX64494.1"/>
    <property type="molecule type" value="Genomic_DNA"/>
</dbReference>
<keyword evidence="9" id="KW-0812">Transmembrane</keyword>
<dbReference type="Gene3D" id="1.10.287.630">
    <property type="entry name" value="Helix hairpin bin"/>
    <property type="match status" value="1"/>
</dbReference>
<feature type="transmembrane region" description="Helical" evidence="9">
    <location>
        <begin position="389"/>
        <end position="409"/>
    </location>
</feature>
<dbReference type="PROSITE" id="PS51892">
    <property type="entry name" value="SUBTILASE"/>
    <property type="match status" value="1"/>
</dbReference>
<dbReference type="InterPro" id="IPR046450">
    <property type="entry name" value="PA_dom_sf"/>
</dbReference>
<keyword evidence="1 6" id="KW-0645">Protease</keyword>
<feature type="region of interest" description="Disordered" evidence="8">
    <location>
        <begin position="1"/>
        <end position="31"/>
    </location>
</feature>
<name>A0A507EKW3_9FUNG</name>
<dbReference type="InterPro" id="IPR014710">
    <property type="entry name" value="RmlC-like_jellyroll"/>
</dbReference>
<dbReference type="Pfam" id="PF00082">
    <property type="entry name" value="Peptidase_S8"/>
    <property type="match status" value="1"/>
</dbReference>
<comment type="caution">
    <text evidence="11">The sequence shown here is derived from an EMBL/GenBank/DDBJ whole genome shotgun (WGS) entry which is preliminary data.</text>
</comment>